<accession>A0A845EW05</accession>
<evidence type="ECO:0000313" key="1">
    <source>
        <dbReference type="EMBL" id="MYL62715.1"/>
    </source>
</evidence>
<dbReference type="AlphaFoldDB" id="A0A845EW05"/>
<sequence length="92" mass="10404">MPLSHRDQLFILADILKNHHIDCTGTSSECEQVQRLATALQQNEGVAPEIKQVLGQIQQYSATGATESNLLNHIETHQPHLSQWVDTIDRYQ</sequence>
<dbReference type="InterPro" id="IPR025547">
    <property type="entry name" value="YtzH"/>
</dbReference>
<evidence type="ECO:0008006" key="3">
    <source>
        <dbReference type="Google" id="ProtNLM"/>
    </source>
</evidence>
<name>A0A845EW05_9BACL</name>
<gene>
    <name evidence="1" type="ORF">GLW07_05020</name>
</gene>
<dbReference type="Pfam" id="PF14165">
    <property type="entry name" value="YtzH"/>
    <property type="match status" value="1"/>
</dbReference>
<reference evidence="1 2" key="1">
    <citation type="submission" date="2019-11" db="EMBL/GenBank/DDBJ databases">
        <title>Genome sequences of 17 halophilic strains isolated from different environments.</title>
        <authorList>
            <person name="Furrow R.E."/>
        </authorList>
    </citation>
    <scope>NUCLEOTIDE SEQUENCE [LARGE SCALE GENOMIC DNA]</scope>
    <source>
        <strain evidence="1 2">22506_14_FS</strain>
    </source>
</reference>
<dbReference type="RefSeq" id="WP_159783834.1">
    <property type="nucleotide sequence ID" value="NZ_WMEY01000002.1"/>
</dbReference>
<protein>
    <recommendedName>
        <fullName evidence="3">YtzH-like protein</fullName>
    </recommendedName>
</protein>
<evidence type="ECO:0000313" key="2">
    <source>
        <dbReference type="Proteomes" id="UP000447833"/>
    </source>
</evidence>
<dbReference type="Proteomes" id="UP000447833">
    <property type="component" value="Unassembled WGS sequence"/>
</dbReference>
<organism evidence="1 2">
    <name type="scientific">Guptibacillus hwajinpoensis</name>
    <dbReference type="NCBI Taxonomy" id="208199"/>
    <lineage>
        <taxon>Bacteria</taxon>
        <taxon>Bacillati</taxon>
        <taxon>Bacillota</taxon>
        <taxon>Bacilli</taxon>
        <taxon>Bacillales</taxon>
        <taxon>Guptibacillaceae</taxon>
        <taxon>Guptibacillus</taxon>
    </lineage>
</organism>
<proteinExistence type="predicted"/>
<comment type="caution">
    <text evidence="1">The sequence shown here is derived from an EMBL/GenBank/DDBJ whole genome shotgun (WGS) entry which is preliminary data.</text>
</comment>
<dbReference type="EMBL" id="WMEY01000002">
    <property type="protein sequence ID" value="MYL62715.1"/>
    <property type="molecule type" value="Genomic_DNA"/>
</dbReference>